<dbReference type="PROSITE" id="PS00028">
    <property type="entry name" value="ZINC_FINGER_C2H2_1"/>
    <property type="match status" value="1"/>
</dbReference>
<gene>
    <name evidence="4" type="ORF">SEPCBS57363_006592</name>
</gene>
<evidence type="ECO:0000256" key="1">
    <source>
        <dbReference type="PROSITE-ProRule" id="PRU00042"/>
    </source>
</evidence>
<feature type="compositionally biased region" description="Basic and acidic residues" evidence="2">
    <location>
        <begin position="446"/>
        <end position="463"/>
    </location>
</feature>
<proteinExistence type="predicted"/>
<feature type="region of interest" description="Disordered" evidence="2">
    <location>
        <begin position="364"/>
        <end position="388"/>
    </location>
</feature>
<keyword evidence="1" id="KW-0479">Metal-binding</keyword>
<keyword evidence="1" id="KW-0863">Zinc-finger</keyword>
<dbReference type="EMBL" id="CAWUOM010000213">
    <property type="protein sequence ID" value="CAK7275264.1"/>
    <property type="molecule type" value="Genomic_DNA"/>
</dbReference>
<keyword evidence="5" id="KW-1185">Reference proteome</keyword>
<dbReference type="InterPro" id="IPR013087">
    <property type="entry name" value="Znf_C2H2_type"/>
</dbReference>
<name>A0ABP0E563_9PEZI</name>
<feature type="domain" description="C2H2-type" evidence="3">
    <location>
        <begin position="202"/>
        <end position="229"/>
    </location>
</feature>
<keyword evidence="1" id="KW-0862">Zinc</keyword>
<evidence type="ECO:0000259" key="3">
    <source>
        <dbReference type="PROSITE" id="PS50157"/>
    </source>
</evidence>
<evidence type="ECO:0000313" key="4">
    <source>
        <dbReference type="EMBL" id="CAK7275264.1"/>
    </source>
</evidence>
<feature type="region of interest" description="Disordered" evidence="2">
    <location>
        <begin position="268"/>
        <end position="313"/>
    </location>
</feature>
<sequence>MNPRPLAHRPSPPIIANGGSPLGASLSNGLPSRVPHSRNGSHSIIGAALNSGHRVSRRKSMTIPGTTNVAAVAAILQEADALAHGAHRNALSKVGGNVVSSSLGGLPRGTSAMAAALAVSGSIGRTGSLPLPSPPASLPTRKFLTADSSAIDDDLNDMSDGDLEPASLSDASAIALELARARLASDGQSLLKEGRRSSRMELRCKQCGKGYKHSSCLTKHLWEHTPEWALTSKLLISKHQQVQLLEAASVLVNMNVNLSDAELDANAAVTPPDSTRDSASDDDSVSPPPTFASQHEIRSSVDTTPPPSSESIMNIGNAKVENLALYPSSPQAPAPGFNSFSQRVSQAAGAASSAYPYQASFAAGRDATGFGNDNRRRSSSGKNATGQEDRELAAAVELLSCSFNSGAGEANTVTSNSLRGLGHSATPLGDTSFINSFPSRAPESFTRGDHRRPSIADDVKMDGSVDSIMDDEDDIQSRARSDDDDEGVFGRMEE</sequence>
<comment type="caution">
    <text evidence="4">The sequence shown here is derived from an EMBL/GenBank/DDBJ whole genome shotgun (WGS) entry which is preliminary data.</text>
</comment>
<feature type="region of interest" description="Disordered" evidence="2">
    <location>
        <begin position="1"/>
        <end position="42"/>
    </location>
</feature>
<evidence type="ECO:0000256" key="2">
    <source>
        <dbReference type="SAM" id="MobiDB-lite"/>
    </source>
</evidence>
<organism evidence="4 5">
    <name type="scientific">Sporothrix epigloea</name>
    <dbReference type="NCBI Taxonomy" id="1892477"/>
    <lineage>
        <taxon>Eukaryota</taxon>
        <taxon>Fungi</taxon>
        <taxon>Dikarya</taxon>
        <taxon>Ascomycota</taxon>
        <taxon>Pezizomycotina</taxon>
        <taxon>Sordariomycetes</taxon>
        <taxon>Sordariomycetidae</taxon>
        <taxon>Ophiostomatales</taxon>
        <taxon>Ophiostomataceae</taxon>
        <taxon>Sporothrix</taxon>
    </lineage>
</organism>
<feature type="region of interest" description="Disordered" evidence="2">
    <location>
        <begin position="428"/>
        <end position="494"/>
    </location>
</feature>
<dbReference type="Proteomes" id="UP001642501">
    <property type="component" value="Unassembled WGS sequence"/>
</dbReference>
<protein>
    <recommendedName>
        <fullName evidence="3">C2H2-type domain-containing protein</fullName>
    </recommendedName>
</protein>
<accession>A0ABP0E563</accession>
<reference evidence="4 5" key="1">
    <citation type="submission" date="2024-01" db="EMBL/GenBank/DDBJ databases">
        <authorList>
            <person name="Allen C."/>
            <person name="Tagirdzhanova G."/>
        </authorList>
    </citation>
    <scope>NUCLEOTIDE SEQUENCE [LARGE SCALE GENOMIC DNA]</scope>
    <source>
        <strain evidence="4 5">CBS 573.63</strain>
    </source>
</reference>
<dbReference type="PROSITE" id="PS50157">
    <property type="entry name" value="ZINC_FINGER_C2H2_2"/>
    <property type="match status" value="1"/>
</dbReference>
<evidence type="ECO:0000313" key="5">
    <source>
        <dbReference type="Proteomes" id="UP001642501"/>
    </source>
</evidence>